<evidence type="ECO:0000313" key="1">
    <source>
        <dbReference type="EMBL" id="MBR7839518.1"/>
    </source>
</evidence>
<dbReference type="EMBL" id="JAGSOG010000473">
    <property type="protein sequence ID" value="MBR7839518.1"/>
    <property type="molecule type" value="Genomic_DNA"/>
</dbReference>
<keyword evidence="2" id="KW-1185">Reference proteome</keyword>
<evidence type="ECO:0000313" key="2">
    <source>
        <dbReference type="Proteomes" id="UP000675781"/>
    </source>
</evidence>
<proteinExistence type="predicted"/>
<sequence>MTFALLDRVEQKKSSHDGGVPDTVVAVVDVLRHCCEEGGPCSPELGLRRRHLEPVGSCSSHRGIARVIGHFPEPVDQRCAKRSGRSAAPILADCLGPRIGENGRKRGRIPPMRCDVCEHEMAKWDVSSGG</sequence>
<dbReference type="Proteomes" id="UP000675781">
    <property type="component" value="Unassembled WGS sequence"/>
</dbReference>
<protein>
    <submittedName>
        <fullName evidence="1">Uncharacterized protein</fullName>
    </submittedName>
</protein>
<dbReference type="RefSeq" id="WP_212533949.1">
    <property type="nucleotide sequence ID" value="NZ_JAGSOG010000473.1"/>
</dbReference>
<accession>A0A941IVK0</accession>
<gene>
    <name evidence="1" type="ORF">KDL01_40055</name>
</gene>
<organism evidence="1 2">
    <name type="scientific">Actinospica durhamensis</name>
    <dbReference type="NCBI Taxonomy" id="1508375"/>
    <lineage>
        <taxon>Bacteria</taxon>
        <taxon>Bacillati</taxon>
        <taxon>Actinomycetota</taxon>
        <taxon>Actinomycetes</taxon>
        <taxon>Catenulisporales</taxon>
        <taxon>Actinospicaceae</taxon>
        <taxon>Actinospica</taxon>
    </lineage>
</organism>
<name>A0A941IVK0_9ACTN</name>
<comment type="caution">
    <text evidence="1">The sequence shown here is derived from an EMBL/GenBank/DDBJ whole genome shotgun (WGS) entry which is preliminary data.</text>
</comment>
<dbReference type="AlphaFoldDB" id="A0A941IVK0"/>
<reference evidence="1" key="1">
    <citation type="submission" date="2021-04" db="EMBL/GenBank/DDBJ databases">
        <title>Genome based classification of Actinospica acidithermotolerans sp. nov., an actinobacterium isolated from an Indonesian hot spring.</title>
        <authorList>
            <person name="Kusuma A.B."/>
            <person name="Putra K.E."/>
            <person name="Nafisah S."/>
            <person name="Loh J."/>
            <person name="Nouioui I."/>
            <person name="Goodfellow M."/>
        </authorList>
    </citation>
    <scope>NUCLEOTIDE SEQUENCE</scope>
    <source>
        <strain evidence="1">CSCA 57</strain>
    </source>
</reference>